<dbReference type="KEGG" id="aii:E4K63_04755"/>
<dbReference type="Proteomes" id="UP000502004">
    <property type="component" value="Chromosome"/>
</dbReference>
<feature type="domain" description="Aminotransferase class I/classII large" evidence="4">
    <location>
        <begin position="28"/>
        <end position="362"/>
    </location>
</feature>
<dbReference type="Gene3D" id="3.90.1150.10">
    <property type="entry name" value="Aspartate Aminotransferase, domain 1"/>
    <property type="match status" value="1"/>
</dbReference>
<dbReference type="AlphaFoldDB" id="A0AAE6YI36"/>
<dbReference type="InterPro" id="IPR015422">
    <property type="entry name" value="PyrdxlP-dep_Trfase_small"/>
</dbReference>
<dbReference type="PANTHER" id="PTHR13693">
    <property type="entry name" value="CLASS II AMINOTRANSFERASE/8-AMINO-7-OXONONANOATE SYNTHASE"/>
    <property type="match status" value="1"/>
</dbReference>
<keyword evidence="2" id="KW-0808">Transferase</keyword>
<keyword evidence="5" id="KW-0032">Aminotransferase</keyword>
<evidence type="ECO:0000256" key="3">
    <source>
        <dbReference type="ARBA" id="ARBA00022898"/>
    </source>
</evidence>
<dbReference type="RefSeq" id="WP_133941714.1">
    <property type="nucleotide sequence ID" value="NZ_CP038241.1"/>
</dbReference>
<keyword evidence="3" id="KW-0663">Pyridoxal phosphate</keyword>
<comment type="cofactor">
    <cofactor evidence="1">
        <name>pyridoxal 5'-phosphate</name>
        <dbReference type="ChEBI" id="CHEBI:597326"/>
    </cofactor>
</comment>
<evidence type="ECO:0000256" key="1">
    <source>
        <dbReference type="ARBA" id="ARBA00001933"/>
    </source>
</evidence>
<dbReference type="GO" id="GO:0008710">
    <property type="term" value="F:8-amino-7-oxononanoate synthase activity"/>
    <property type="evidence" value="ECO:0007669"/>
    <property type="project" value="TreeGrafter"/>
</dbReference>
<evidence type="ECO:0000259" key="4">
    <source>
        <dbReference type="Pfam" id="PF00155"/>
    </source>
</evidence>
<dbReference type="GO" id="GO:0030170">
    <property type="term" value="F:pyridoxal phosphate binding"/>
    <property type="evidence" value="ECO:0007669"/>
    <property type="project" value="InterPro"/>
</dbReference>
<evidence type="ECO:0000256" key="2">
    <source>
        <dbReference type="ARBA" id="ARBA00022679"/>
    </source>
</evidence>
<dbReference type="EMBL" id="CP038241">
    <property type="protein sequence ID" value="QIV96173.1"/>
    <property type="molecule type" value="Genomic_DNA"/>
</dbReference>
<name>A0AAE6YI36_9GAMM</name>
<sequence>MEHLEKKYLEYQQANLLRELKTYNNSNDIIDFTTSDYLNLSNSQNLEKAIIQGFKKYGFGSKGSAIVCGYNDSIKEFERRFSKFVGYPQAIFFNSGFMANLAIYSTLFTKQDIIFTDKNIHASIIDGIKLSEAKLKRYKHQSTEHLKTIYDHKSFVITEGVFSTTGSVTDLNKISKFIDNNKLIVDEAHSFGVIGNQGSGSINHHNLSHKECPIAVFPLGKAFGGVGAVVCTTDKIANYLIQFARHYIYTTALPALILEASITQLENLKNANIQREDLKNNIYFFNSLCQEKNLKLVSDDVSPIRSILIGDSSLAIKLKVDLDKNNIAVSCFRYPTVPKNQSLLRFSIHANNTFEEIQKALTILSKGIYQ</sequence>
<accession>A0AAE6YI36</accession>
<reference evidence="5 6" key="1">
    <citation type="submission" date="2019-03" db="EMBL/GenBank/DDBJ databases">
        <title>Complete Genome Sequence of Allofrancisella inopinata Strain SYSU YG23 Isolated from Water-Cooling Systems in China.</title>
        <authorList>
            <person name="Ohrman C."/>
            <person name="Uneklint I."/>
            <person name="Sjodin A."/>
        </authorList>
    </citation>
    <scope>NUCLEOTIDE SEQUENCE [LARGE SCALE GENOMIC DNA]</scope>
    <source>
        <strain evidence="5 6">SYSU YG23</strain>
    </source>
</reference>
<dbReference type="Gene3D" id="3.40.640.10">
    <property type="entry name" value="Type I PLP-dependent aspartate aminotransferase-like (Major domain)"/>
    <property type="match status" value="1"/>
</dbReference>
<dbReference type="PANTHER" id="PTHR13693:SF100">
    <property type="entry name" value="8-AMINO-7-OXONONANOATE SYNTHASE"/>
    <property type="match status" value="1"/>
</dbReference>
<dbReference type="InterPro" id="IPR050087">
    <property type="entry name" value="AON_synthase_class-II"/>
</dbReference>
<dbReference type="InterPro" id="IPR015424">
    <property type="entry name" value="PyrdxlP-dep_Trfase"/>
</dbReference>
<dbReference type="InterPro" id="IPR004839">
    <property type="entry name" value="Aminotransferase_I/II_large"/>
</dbReference>
<dbReference type="SUPFAM" id="SSF53383">
    <property type="entry name" value="PLP-dependent transferases"/>
    <property type="match status" value="1"/>
</dbReference>
<evidence type="ECO:0000313" key="6">
    <source>
        <dbReference type="Proteomes" id="UP000502004"/>
    </source>
</evidence>
<proteinExistence type="predicted"/>
<protein>
    <submittedName>
        <fullName evidence="5">Pyridoxal phosphate-dependent aminotransferase family protein</fullName>
    </submittedName>
</protein>
<dbReference type="GO" id="GO:0008483">
    <property type="term" value="F:transaminase activity"/>
    <property type="evidence" value="ECO:0007669"/>
    <property type="project" value="UniProtKB-KW"/>
</dbReference>
<dbReference type="Pfam" id="PF00155">
    <property type="entry name" value="Aminotran_1_2"/>
    <property type="match status" value="1"/>
</dbReference>
<dbReference type="GO" id="GO:0009102">
    <property type="term" value="P:biotin biosynthetic process"/>
    <property type="evidence" value="ECO:0007669"/>
    <property type="project" value="TreeGrafter"/>
</dbReference>
<gene>
    <name evidence="5" type="ORF">E4K63_04755</name>
</gene>
<dbReference type="InterPro" id="IPR015421">
    <property type="entry name" value="PyrdxlP-dep_Trfase_major"/>
</dbReference>
<organism evidence="5 6">
    <name type="scientific">Allofrancisella inopinata</name>
    <dbReference type="NCBI Taxonomy" id="1085647"/>
    <lineage>
        <taxon>Bacteria</taxon>
        <taxon>Pseudomonadati</taxon>
        <taxon>Pseudomonadota</taxon>
        <taxon>Gammaproteobacteria</taxon>
        <taxon>Thiotrichales</taxon>
        <taxon>Francisellaceae</taxon>
        <taxon>Allofrancisella</taxon>
    </lineage>
</organism>
<keyword evidence="6" id="KW-1185">Reference proteome</keyword>
<evidence type="ECO:0000313" key="5">
    <source>
        <dbReference type="EMBL" id="QIV96173.1"/>
    </source>
</evidence>